<reference evidence="1 2" key="1">
    <citation type="submission" date="2018-03" db="EMBL/GenBank/DDBJ databases">
        <title>Genomic Encyclopedia of Type Strains, Phase III (KMG-III): the genomes of soil and plant-associated and newly described type strains.</title>
        <authorList>
            <person name="Whitman W."/>
        </authorList>
    </citation>
    <scope>NUCLEOTIDE SEQUENCE [LARGE SCALE GENOMIC DNA]</scope>
    <source>
        <strain evidence="1 2">CGMCC 1.12700</strain>
    </source>
</reference>
<protein>
    <submittedName>
        <fullName evidence="1">Uncharacterized protein</fullName>
    </submittedName>
</protein>
<evidence type="ECO:0000313" key="2">
    <source>
        <dbReference type="Proteomes" id="UP000240572"/>
    </source>
</evidence>
<accession>A0A2P8CSS2</accession>
<keyword evidence="2" id="KW-1185">Reference proteome</keyword>
<proteinExistence type="predicted"/>
<sequence>MPQTGRAQAAFDTESEELVAVQRMINETFPDIEAQLKTGKPLPPQATLIMADDSLGSVDLATPEKLSGTESKVAALKEELSIGALKGTYKAVAIFYDTTVANPETGVMTRAIAIFAEHTNDDFAYLFYYPYRVTAKKTVEFGTSFGDFAPQEMYKP</sequence>
<name>A0A2P8CSS2_9BACT</name>
<gene>
    <name evidence="1" type="ORF">B0I18_11631</name>
</gene>
<dbReference type="AlphaFoldDB" id="A0A2P8CSS2"/>
<dbReference type="Proteomes" id="UP000240572">
    <property type="component" value="Unassembled WGS sequence"/>
</dbReference>
<comment type="caution">
    <text evidence="1">The sequence shown here is derived from an EMBL/GenBank/DDBJ whole genome shotgun (WGS) entry which is preliminary data.</text>
</comment>
<dbReference type="EMBL" id="PYGD01000016">
    <property type="protein sequence ID" value="PSK88000.1"/>
    <property type="molecule type" value="Genomic_DNA"/>
</dbReference>
<evidence type="ECO:0000313" key="1">
    <source>
        <dbReference type="EMBL" id="PSK88000.1"/>
    </source>
</evidence>
<organism evidence="1 2">
    <name type="scientific">Taibaiella chishuiensis</name>
    <dbReference type="NCBI Taxonomy" id="1434707"/>
    <lineage>
        <taxon>Bacteria</taxon>
        <taxon>Pseudomonadati</taxon>
        <taxon>Bacteroidota</taxon>
        <taxon>Chitinophagia</taxon>
        <taxon>Chitinophagales</taxon>
        <taxon>Chitinophagaceae</taxon>
        <taxon>Taibaiella</taxon>
    </lineage>
</organism>